<organism evidence="2 3">
    <name type="scientific">Edaphochlamys debaryana</name>
    <dbReference type="NCBI Taxonomy" id="47281"/>
    <lineage>
        <taxon>Eukaryota</taxon>
        <taxon>Viridiplantae</taxon>
        <taxon>Chlorophyta</taxon>
        <taxon>core chlorophytes</taxon>
        <taxon>Chlorophyceae</taxon>
        <taxon>CS clade</taxon>
        <taxon>Chlamydomonadales</taxon>
        <taxon>Chlamydomonadales incertae sedis</taxon>
        <taxon>Edaphochlamys</taxon>
    </lineage>
</organism>
<dbReference type="EMBL" id="JAEHOE010000217">
    <property type="protein sequence ID" value="KAG2482511.1"/>
    <property type="molecule type" value="Genomic_DNA"/>
</dbReference>
<protein>
    <submittedName>
        <fullName evidence="2">Uncharacterized protein</fullName>
    </submittedName>
</protein>
<feature type="compositionally biased region" description="Gly residues" evidence="1">
    <location>
        <begin position="107"/>
        <end position="125"/>
    </location>
</feature>
<keyword evidence="3" id="KW-1185">Reference proteome</keyword>
<dbReference type="OrthoDB" id="541443at2759"/>
<accession>A0A835XHP0</accession>
<name>A0A835XHP0_9CHLO</name>
<sequence>MAYAAKYYQRTWTYDPQADDHNARVGRILAGGLDLQASMRTKALAEVANQAAFEVAEKANQATNYVAAHMNDVPGMNAHVPDSRKPGGADGKGYMWVDPKGRPLGPVGSGAEGEGASTSGGGTGVLTGKRPQMTERQAEWAGMEPVERSMHMWRRVNPGCVRETTKLPVSTFKDHFGPKSRTGVEVPDKEFHLKKTDFSEYTEVKVRVMNQLGGKNN</sequence>
<evidence type="ECO:0000313" key="2">
    <source>
        <dbReference type="EMBL" id="KAG2482511.1"/>
    </source>
</evidence>
<evidence type="ECO:0000256" key="1">
    <source>
        <dbReference type="SAM" id="MobiDB-lite"/>
    </source>
</evidence>
<dbReference type="Proteomes" id="UP000612055">
    <property type="component" value="Unassembled WGS sequence"/>
</dbReference>
<evidence type="ECO:0000313" key="3">
    <source>
        <dbReference type="Proteomes" id="UP000612055"/>
    </source>
</evidence>
<reference evidence="2" key="1">
    <citation type="journal article" date="2020" name="bioRxiv">
        <title>Comparative genomics of Chlamydomonas.</title>
        <authorList>
            <person name="Craig R.J."/>
            <person name="Hasan A.R."/>
            <person name="Ness R.W."/>
            <person name="Keightley P.D."/>
        </authorList>
    </citation>
    <scope>NUCLEOTIDE SEQUENCE</scope>
    <source>
        <strain evidence="2">CCAP 11/70</strain>
    </source>
</reference>
<proteinExistence type="predicted"/>
<gene>
    <name evidence="2" type="ORF">HYH03_018556</name>
</gene>
<feature type="region of interest" description="Disordered" evidence="1">
    <location>
        <begin position="101"/>
        <end position="128"/>
    </location>
</feature>
<dbReference type="AlphaFoldDB" id="A0A835XHP0"/>
<comment type="caution">
    <text evidence="2">The sequence shown here is derived from an EMBL/GenBank/DDBJ whole genome shotgun (WGS) entry which is preliminary data.</text>
</comment>